<evidence type="ECO:0000313" key="4">
    <source>
        <dbReference type="Proteomes" id="UP001515500"/>
    </source>
</evidence>
<name>A0AB40CDY8_DIOCR</name>
<keyword evidence="4" id="KW-1185">Reference proteome</keyword>
<gene>
    <name evidence="5" type="primary">LOC120274516</name>
</gene>
<feature type="region of interest" description="Disordered" evidence="1">
    <location>
        <begin position="413"/>
        <end position="468"/>
    </location>
</feature>
<dbReference type="GeneID" id="120274516"/>
<feature type="domain" description="DUF4283" evidence="2">
    <location>
        <begin position="62"/>
        <end position="142"/>
    </location>
</feature>
<feature type="region of interest" description="Disordered" evidence="1">
    <location>
        <begin position="482"/>
        <end position="568"/>
    </location>
</feature>
<dbReference type="InterPro" id="IPR025836">
    <property type="entry name" value="Zn_knuckle_CX2CX4HX4C"/>
</dbReference>
<dbReference type="RefSeq" id="XP_039136996.1">
    <property type="nucleotide sequence ID" value="XM_039281062.1"/>
</dbReference>
<feature type="compositionally biased region" description="Low complexity" evidence="1">
    <location>
        <begin position="352"/>
        <end position="366"/>
    </location>
</feature>
<dbReference type="InterPro" id="IPR025558">
    <property type="entry name" value="DUF4283"/>
</dbReference>
<evidence type="ECO:0000259" key="3">
    <source>
        <dbReference type="Pfam" id="PF14392"/>
    </source>
</evidence>
<protein>
    <submittedName>
        <fullName evidence="5">Uncharacterized protein LOC120274516</fullName>
    </submittedName>
</protein>
<feature type="domain" description="Zinc knuckle CX2CX4HX4C" evidence="3">
    <location>
        <begin position="226"/>
        <end position="247"/>
    </location>
</feature>
<evidence type="ECO:0000256" key="1">
    <source>
        <dbReference type="SAM" id="MobiDB-lite"/>
    </source>
</evidence>
<feature type="compositionally biased region" description="Acidic residues" evidence="1">
    <location>
        <begin position="496"/>
        <end position="521"/>
    </location>
</feature>
<dbReference type="PANTHER" id="PTHR31286:SF180">
    <property type="entry name" value="OS10G0362600 PROTEIN"/>
    <property type="match status" value="1"/>
</dbReference>
<dbReference type="InterPro" id="IPR040256">
    <property type="entry name" value="At4g02000-like"/>
</dbReference>
<reference evidence="5" key="1">
    <citation type="submission" date="2025-08" db="UniProtKB">
        <authorList>
            <consortium name="RefSeq"/>
        </authorList>
    </citation>
    <scope>IDENTIFICATION</scope>
</reference>
<feature type="region of interest" description="Disordered" evidence="1">
    <location>
        <begin position="282"/>
        <end position="370"/>
    </location>
</feature>
<feature type="compositionally biased region" description="Gly residues" evidence="1">
    <location>
        <begin position="321"/>
        <end position="331"/>
    </location>
</feature>
<feature type="compositionally biased region" description="Basic and acidic residues" evidence="1">
    <location>
        <begin position="336"/>
        <end position="349"/>
    </location>
</feature>
<proteinExistence type="predicted"/>
<feature type="compositionally biased region" description="Basic and acidic residues" evidence="1">
    <location>
        <begin position="532"/>
        <end position="542"/>
    </location>
</feature>
<evidence type="ECO:0000313" key="5">
    <source>
        <dbReference type="RefSeq" id="XP_039136996.1"/>
    </source>
</evidence>
<dbReference type="AlphaFoldDB" id="A0AB40CDY8"/>
<accession>A0AB40CDY8</accession>
<sequence>MASGGPNSSSPPSWAEIVAAVKNRPNQTPSPLVEGPVLRKLKASTSEFIRLDGDAMARARLRIQHSLLGKFFGKPPPFDQVKSILQSKWNDIGEISISDLPNGYLLFRCESFEISQKILFDGPWAVNGAILQLAPWKPFFEPAFTKLSSAVIWVQLHNLPVEFWDGETLETISSSLGRLLKIDEFTLSMSRSRYARVCLEIDLSKPLKQGFWLGDDENRVFVVVLYEKLPTFCYHCGMVGHGSNLCSRRSSRNLNRPLSPPSHVQGEPNGMEIREDSVSQNNGMEARDGAMPPLHDDSLSESADTDFGPWMLVSRRRGRGGGRGGAGGGAGNPASREAHVRPTVDDPKVWPRFGNSRSPRGGFSSRGRGGFSGERSNAFTHIPVQEAGITADLTPVPVLDMDLSMALVPTEKRDVGSLNNPDPVPCPNPSVSSKKKMKQPCQTHSLPPILRTSDDPPARSNLAPPPPSHALAIVQVTGALNPSPLLENSDLSMSDSGEEETDEDDSDCAMSEYDDPEEPDDSMTLVQYTNGLRKEALDRHDPQSSSSLHKKGRLDIDGAATQGQGPSL</sequence>
<dbReference type="Proteomes" id="UP001515500">
    <property type="component" value="Chromosome 13"/>
</dbReference>
<dbReference type="PANTHER" id="PTHR31286">
    <property type="entry name" value="GLYCINE-RICH CELL WALL STRUCTURAL PROTEIN 1.8-LIKE"/>
    <property type="match status" value="1"/>
</dbReference>
<dbReference type="Pfam" id="PF14111">
    <property type="entry name" value="DUF4283"/>
    <property type="match status" value="1"/>
</dbReference>
<evidence type="ECO:0000259" key="2">
    <source>
        <dbReference type="Pfam" id="PF14111"/>
    </source>
</evidence>
<organism evidence="4 5">
    <name type="scientific">Dioscorea cayennensis subsp. rotundata</name>
    <name type="common">White Guinea yam</name>
    <name type="synonym">Dioscorea rotundata</name>
    <dbReference type="NCBI Taxonomy" id="55577"/>
    <lineage>
        <taxon>Eukaryota</taxon>
        <taxon>Viridiplantae</taxon>
        <taxon>Streptophyta</taxon>
        <taxon>Embryophyta</taxon>
        <taxon>Tracheophyta</taxon>
        <taxon>Spermatophyta</taxon>
        <taxon>Magnoliopsida</taxon>
        <taxon>Liliopsida</taxon>
        <taxon>Dioscoreales</taxon>
        <taxon>Dioscoreaceae</taxon>
        <taxon>Dioscorea</taxon>
    </lineage>
</organism>
<dbReference type="Pfam" id="PF14392">
    <property type="entry name" value="zf-CCHC_4"/>
    <property type="match status" value="1"/>
</dbReference>